<organism evidence="6 7">
    <name type="scientific">Arachis hypogaea</name>
    <name type="common">Peanut</name>
    <dbReference type="NCBI Taxonomy" id="3818"/>
    <lineage>
        <taxon>Eukaryota</taxon>
        <taxon>Viridiplantae</taxon>
        <taxon>Streptophyta</taxon>
        <taxon>Embryophyta</taxon>
        <taxon>Tracheophyta</taxon>
        <taxon>Spermatophyta</taxon>
        <taxon>Magnoliopsida</taxon>
        <taxon>eudicotyledons</taxon>
        <taxon>Gunneridae</taxon>
        <taxon>Pentapetalae</taxon>
        <taxon>rosids</taxon>
        <taxon>fabids</taxon>
        <taxon>Fabales</taxon>
        <taxon>Fabaceae</taxon>
        <taxon>Papilionoideae</taxon>
        <taxon>50 kb inversion clade</taxon>
        <taxon>dalbergioids sensu lato</taxon>
        <taxon>Dalbergieae</taxon>
        <taxon>Pterocarpus clade</taxon>
        <taxon>Arachis</taxon>
    </lineage>
</organism>
<dbReference type="InterPro" id="IPR001841">
    <property type="entry name" value="Znf_RING"/>
</dbReference>
<evidence type="ECO:0000313" key="6">
    <source>
        <dbReference type="EMBL" id="RYQ87841.1"/>
    </source>
</evidence>
<name>A0A444XDM2_ARAHY</name>
<evidence type="ECO:0000256" key="1">
    <source>
        <dbReference type="PROSITE-ProRule" id="PRU00175"/>
    </source>
</evidence>
<keyword evidence="1" id="KW-0862">Zinc</keyword>
<dbReference type="PANTHER" id="PTHR13198">
    <property type="entry name" value="RING FINGER PROTEIN 25"/>
    <property type="match status" value="1"/>
</dbReference>
<dbReference type="CDD" id="cd23818">
    <property type="entry name" value="RWD_RNF25"/>
    <property type="match status" value="1"/>
</dbReference>
<dbReference type="Pfam" id="PF05773">
    <property type="entry name" value="RWD"/>
    <property type="match status" value="1"/>
</dbReference>
<proteinExistence type="predicted"/>
<feature type="compositionally biased region" description="Basic and acidic residues" evidence="2">
    <location>
        <begin position="9"/>
        <end position="23"/>
    </location>
</feature>
<dbReference type="Gene3D" id="3.30.40.10">
    <property type="entry name" value="Zinc/RING finger domain, C3HC4 (zinc finger)"/>
    <property type="match status" value="1"/>
</dbReference>
<feature type="region of interest" description="Disordered" evidence="2">
    <location>
        <begin position="304"/>
        <end position="380"/>
    </location>
</feature>
<gene>
    <name evidence="6" type="ORF">Ahy_B09g095382</name>
    <name evidence="5" type="ORF">DS421_19g643230</name>
</gene>
<dbReference type="PROSITE" id="PS50908">
    <property type="entry name" value="RWD"/>
    <property type="match status" value="1"/>
</dbReference>
<reference evidence="6 7" key="1">
    <citation type="submission" date="2019-01" db="EMBL/GenBank/DDBJ databases">
        <title>Sequencing of cultivated peanut Arachis hypogaea provides insights into genome evolution and oil improvement.</title>
        <authorList>
            <person name="Chen X."/>
        </authorList>
    </citation>
    <scope>NUCLEOTIDE SEQUENCE [LARGE SCALE GENOMIC DNA]</scope>
    <source>
        <strain evidence="7">cv. Fuhuasheng</strain>
        <strain evidence="6">GDAAS-fuhuasheng2018</strain>
        <tissue evidence="6">Leaves</tissue>
    </source>
</reference>
<dbReference type="FunFam" id="3.30.40.10:FF:000914">
    <property type="entry name" value="RWD domain-containing protein"/>
    <property type="match status" value="1"/>
</dbReference>
<feature type="compositionally biased region" description="Basic and acidic residues" evidence="2">
    <location>
        <begin position="311"/>
        <end position="332"/>
    </location>
</feature>
<dbReference type="EMBL" id="SDMP01000019">
    <property type="protein sequence ID" value="RYQ87841.1"/>
    <property type="molecule type" value="Genomic_DNA"/>
</dbReference>
<dbReference type="GO" id="GO:0016567">
    <property type="term" value="P:protein ubiquitination"/>
    <property type="evidence" value="ECO:0007669"/>
    <property type="project" value="TreeGrafter"/>
</dbReference>
<dbReference type="GO" id="GO:0005634">
    <property type="term" value="C:nucleus"/>
    <property type="evidence" value="ECO:0007669"/>
    <property type="project" value="TreeGrafter"/>
</dbReference>
<keyword evidence="1" id="KW-0863">Zinc-finger</keyword>
<dbReference type="InterPro" id="IPR006575">
    <property type="entry name" value="RWD_dom"/>
</dbReference>
<keyword evidence="1" id="KW-0479">Metal-binding</keyword>
<accession>A0A444XDM2</accession>
<dbReference type="Proteomes" id="UP000464620">
    <property type="component" value="Chromosome B09"/>
</dbReference>
<keyword evidence="7" id="KW-1185">Reference proteome</keyword>
<protein>
    <submittedName>
        <fullName evidence="5">E3 ubiquitin-protein ligase</fullName>
    </submittedName>
</protein>
<sequence length="380" mass="42836">MINNQNRIVDTRVHSKESEKEMATEEEEVVAEVEAVEAVYGTDCVLLESFPPHFLISVKPRTADVSFEQFVEATVDVKAGPQYPEEPPSVNLVDSKGLDEQRQKYLLNYIRSKANELSPSLMLVALCEEAAEKLSTMNHPDGDCPLCLFPLVPEDQQSTKLPFMKLMSCFHCFHSECIIQWWNWLQTSKEADSAYSASATTHPNRDKNGKLEEGVGNCPVCRKPFDGKDLDHVLDLVDSHSSQLRLENDEANDEENLLQSEDEIIRRKKFETILNLQKENNGLIESKRDIVIVPGMYLPQSLAASSSTLTKESDEQQEKDSPAVAPGKHEPSSNRPSSSGHRNFGARKQRAGNPHSNSTVRNPRKPAQQWVRRDNPNRKQ</sequence>
<feature type="domain" description="RWD" evidence="4">
    <location>
        <begin position="31"/>
        <end position="137"/>
    </location>
</feature>
<dbReference type="STRING" id="3818.A0A444XDM2"/>
<evidence type="ECO:0000313" key="8">
    <source>
        <dbReference type="Proteomes" id="UP000464620"/>
    </source>
</evidence>
<evidence type="ECO:0000259" key="4">
    <source>
        <dbReference type="PROSITE" id="PS50908"/>
    </source>
</evidence>
<dbReference type="EMBL" id="CP031001">
    <property type="protein sequence ID" value="QHN76364.1"/>
    <property type="molecule type" value="Genomic_DNA"/>
</dbReference>
<dbReference type="SMART" id="SM00184">
    <property type="entry name" value="RING"/>
    <property type="match status" value="1"/>
</dbReference>
<dbReference type="SMR" id="A0A444XDM2"/>
<feature type="compositionally biased region" description="Basic and acidic residues" evidence="2">
    <location>
        <begin position="371"/>
        <end position="380"/>
    </location>
</feature>
<dbReference type="SUPFAM" id="SSF54495">
    <property type="entry name" value="UBC-like"/>
    <property type="match status" value="1"/>
</dbReference>
<evidence type="ECO:0000256" key="2">
    <source>
        <dbReference type="SAM" id="MobiDB-lite"/>
    </source>
</evidence>
<dbReference type="SUPFAM" id="SSF57850">
    <property type="entry name" value="RING/U-box"/>
    <property type="match status" value="1"/>
</dbReference>
<dbReference type="OrthoDB" id="432311at2759"/>
<dbReference type="Gramene" id="arahy.Tifrunner.gnm2.ann2.Ah19g099500.1">
    <property type="protein sequence ID" value="arahy.Tifrunner.gnm2.ann2.Ah19g099500.1-CDS"/>
    <property type="gene ID" value="arahy.Tifrunner.gnm2.ann2.Ah19g099500"/>
</dbReference>
<feature type="domain" description="RING-type" evidence="3">
    <location>
        <begin position="144"/>
        <end position="222"/>
    </location>
</feature>
<dbReference type="AlphaFoldDB" id="A0A444XDM2"/>
<feature type="region of interest" description="Disordered" evidence="2">
    <location>
        <begin position="1"/>
        <end position="23"/>
    </location>
</feature>
<dbReference type="PANTHER" id="PTHR13198:SF4">
    <property type="entry name" value="E3 UBIQUITIN-PROTEIN LIGASE RNF25"/>
    <property type="match status" value="1"/>
</dbReference>
<dbReference type="SMART" id="SM00591">
    <property type="entry name" value="RWD"/>
    <property type="match status" value="1"/>
</dbReference>
<evidence type="ECO:0000313" key="7">
    <source>
        <dbReference type="Proteomes" id="UP000289738"/>
    </source>
</evidence>
<dbReference type="InterPro" id="IPR016135">
    <property type="entry name" value="UBQ-conjugating_enzyme/RWD"/>
</dbReference>
<dbReference type="PROSITE" id="PS50089">
    <property type="entry name" value="ZF_RING_2"/>
    <property type="match status" value="1"/>
</dbReference>
<evidence type="ECO:0000313" key="5">
    <source>
        <dbReference type="EMBL" id="QHN76364.1"/>
    </source>
</evidence>
<dbReference type="GO" id="GO:0061630">
    <property type="term" value="F:ubiquitin protein ligase activity"/>
    <property type="evidence" value="ECO:0007669"/>
    <property type="project" value="InterPro"/>
</dbReference>
<dbReference type="GO" id="GO:0008270">
    <property type="term" value="F:zinc ion binding"/>
    <property type="evidence" value="ECO:0007669"/>
    <property type="project" value="UniProtKB-KW"/>
</dbReference>
<reference evidence="5 8" key="2">
    <citation type="submission" date="2020-01" db="EMBL/GenBank/DDBJ databases">
        <title>Genome sequence of Arachis hypogaea, cultivar Shitouqi.</title>
        <authorList>
            <person name="Zhuang W."/>
            <person name="Chen H."/>
            <person name="Varshney R."/>
            <person name="Wang D."/>
            <person name="Ming R."/>
        </authorList>
    </citation>
    <scope>NUCLEOTIDE SEQUENCE [LARGE SCALE GENOMIC DNA]</scope>
    <source>
        <tissue evidence="5">Young leaf</tissue>
    </source>
</reference>
<dbReference type="Proteomes" id="UP000289738">
    <property type="component" value="Chromosome B09"/>
</dbReference>
<dbReference type="InterPro" id="IPR013083">
    <property type="entry name" value="Znf_RING/FYVE/PHD"/>
</dbReference>
<evidence type="ECO:0000259" key="3">
    <source>
        <dbReference type="PROSITE" id="PS50089"/>
    </source>
</evidence>
<dbReference type="InterPro" id="IPR039133">
    <property type="entry name" value="RNF25"/>
</dbReference>
<dbReference type="Gene3D" id="3.10.110.10">
    <property type="entry name" value="Ubiquitin Conjugating Enzyme"/>
    <property type="match status" value="1"/>
</dbReference>
<dbReference type="SUPFAM" id="SSF75712">
    <property type="entry name" value="Rad50 coiled-coil Zn hook"/>
    <property type="match status" value="1"/>
</dbReference>